<evidence type="ECO:0000256" key="1">
    <source>
        <dbReference type="ARBA" id="ARBA00022723"/>
    </source>
</evidence>
<keyword evidence="1" id="KW-0479">Metal-binding</keyword>
<evidence type="ECO:0000313" key="7">
    <source>
        <dbReference type="EMBL" id="CAG99214.1"/>
    </source>
</evidence>
<keyword evidence="8" id="KW-1185">Reference proteome</keyword>
<feature type="region of interest" description="Disordered" evidence="5">
    <location>
        <begin position="458"/>
        <end position="494"/>
    </location>
</feature>
<dbReference type="SUPFAM" id="SSF57850">
    <property type="entry name" value="RING/U-box"/>
    <property type="match status" value="1"/>
</dbReference>
<accession>Q6CPL2</accession>
<feature type="compositionally biased region" description="Polar residues" evidence="5">
    <location>
        <begin position="593"/>
        <end position="602"/>
    </location>
</feature>
<keyword evidence="2 4" id="KW-0863">Zinc-finger</keyword>
<dbReference type="Proteomes" id="UP000000598">
    <property type="component" value="Chromosome E"/>
</dbReference>
<dbReference type="GO" id="GO:0008270">
    <property type="term" value="F:zinc ion binding"/>
    <property type="evidence" value="ECO:0007669"/>
    <property type="project" value="UniProtKB-KW"/>
</dbReference>
<dbReference type="InterPro" id="IPR001841">
    <property type="entry name" value="Znf_RING"/>
</dbReference>
<dbReference type="PROSITE" id="PS50089">
    <property type="entry name" value="ZF_RING_2"/>
    <property type="match status" value="1"/>
</dbReference>
<dbReference type="SMART" id="SM00184">
    <property type="entry name" value="RING"/>
    <property type="match status" value="1"/>
</dbReference>
<feature type="region of interest" description="Disordered" evidence="5">
    <location>
        <begin position="136"/>
        <end position="211"/>
    </location>
</feature>
<dbReference type="PANTHER" id="PTHR45931">
    <property type="entry name" value="SI:CH211-59O9.10"/>
    <property type="match status" value="1"/>
</dbReference>
<evidence type="ECO:0000313" key="8">
    <source>
        <dbReference type="Proteomes" id="UP000000598"/>
    </source>
</evidence>
<dbReference type="OMA" id="HIFGREC"/>
<name>Q6CPL2_KLULA</name>
<feature type="compositionally biased region" description="Polar residues" evidence="5">
    <location>
        <begin position="404"/>
        <end position="432"/>
    </location>
</feature>
<feature type="region of interest" description="Disordered" evidence="5">
    <location>
        <begin position="582"/>
        <end position="602"/>
    </location>
</feature>
<feature type="compositionally biased region" description="Basic and acidic residues" evidence="5">
    <location>
        <begin position="1"/>
        <end position="17"/>
    </location>
</feature>
<dbReference type="PANTHER" id="PTHR45931:SF3">
    <property type="entry name" value="RING ZINC FINGER-CONTAINING PROTEIN"/>
    <property type="match status" value="1"/>
</dbReference>
<reference evidence="7 8" key="1">
    <citation type="journal article" date="2004" name="Nature">
        <title>Genome evolution in yeasts.</title>
        <authorList>
            <consortium name="Genolevures"/>
            <person name="Dujon B."/>
            <person name="Sherman D."/>
            <person name="Fischer G."/>
            <person name="Durrens P."/>
            <person name="Casaregola S."/>
            <person name="Lafontaine I."/>
            <person name="de Montigny J."/>
            <person name="Marck C."/>
            <person name="Neuveglise C."/>
            <person name="Talla E."/>
            <person name="Goffard N."/>
            <person name="Frangeul L."/>
            <person name="Aigle M."/>
            <person name="Anthouard V."/>
            <person name="Babour A."/>
            <person name="Barbe V."/>
            <person name="Barnay S."/>
            <person name="Blanchin S."/>
            <person name="Beckerich J.M."/>
            <person name="Beyne E."/>
            <person name="Bleykasten C."/>
            <person name="Boisrame A."/>
            <person name="Boyer J."/>
            <person name="Cattolico L."/>
            <person name="Confanioleri F."/>
            <person name="de Daruvar A."/>
            <person name="Despons L."/>
            <person name="Fabre E."/>
            <person name="Fairhead C."/>
            <person name="Ferry-Dumazet H."/>
            <person name="Groppi A."/>
            <person name="Hantraye F."/>
            <person name="Hennequin C."/>
            <person name="Jauniaux N."/>
            <person name="Joyet P."/>
            <person name="Kachouri R."/>
            <person name="Kerrest A."/>
            <person name="Koszul R."/>
            <person name="Lemaire M."/>
            <person name="Lesur I."/>
            <person name="Ma L."/>
            <person name="Muller H."/>
            <person name="Nicaud J.M."/>
            <person name="Nikolski M."/>
            <person name="Oztas S."/>
            <person name="Ozier-Kalogeropoulos O."/>
            <person name="Pellenz S."/>
            <person name="Potier S."/>
            <person name="Richard G.F."/>
            <person name="Straub M.L."/>
            <person name="Suleau A."/>
            <person name="Swennene D."/>
            <person name="Tekaia F."/>
            <person name="Wesolowski-Louvel M."/>
            <person name="Westhof E."/>
            <person name="Wirth B."/>
            <person name="Zeniou-Meyer M."/>
            <person name="Zivanovic I."/>
            <person name="Bolotin-Fukuhara M."/>
            <person name="Thierry A."/>
            <person name="Bouchier C."/>
            <person name="Caudron B."/>
            <person name="Scarpelli C."/>
            <person name="Gaillardin C."/>
            <person name="Weissenbach J."/>
            <person name="Wincker P."/>
            <person name="Souciet J.L."/>
        </authorList>
    </citation>
    <scope>NUCLEOTIDE SEQUENCE [LARGE SCALE GENOMIC DNA]</scope>
    <source>
        <strain evidence="8">ATCC 8585 / CBS 2359 / DSM 70799 / NBRC 1267 / NRRL Y-1140 / WM37</strain>
    </source>
</reference>
<feature type="compositionally biased region" description="Basic and acidic residues" evidence="5">
    <location>
        <begin position="458"/>
        <end position="469"/>
    </location>
</feature>
<feature type="region of interest" description="Disordered" evidence="5">
    <location>
        <begin position="295"/>
        <end position="350"/>
    </location>
</feature>
<evidence type="ECO:0000259" key="6">
    <source>
        <dbReference type="PROSITE" id="PS50089"/>
    </source>
</evidence>
<dbReference type="GO" id="GO:0005634">
    <property type="term" value="C:nucleus"/>
    <property type="evidence" value="ECO:0007669"/>
    <property type="project" value="TreeGrafter"/>
</dbReference>
<feature type="region of interest" description="Disordered" evidence="5">
    <location>
        <begin position="370"/>
        <end position="437"/>
    </location>
</feature>
<dbReference type="KEGG" id="kla:KLLA0_E04071g"/>
<dbReference type="InterPro" id="IPR013083">
    <property type="entry name" value="Znf_RING/FYVE/PHD"/>
</dbReference>
<dbReference type="eggNOG" id="KOG0802">
    <property type="taxonomic scope" value="Eukaryota"/>
</dbReference>
<dbReference type="Pfam" id="PF13639">
    <property type="entry name" value="zf-RING_2"/>
    <property type="match status" value="1"/>
</dbReference>
<dbReference type="InterPro" id="IPR051834">
    <property type="entry name" value="RING_finger_E3_ligase"/>
</dbReference>
<keyword evidence="3" id="KW-0862">Zinc</keyword>
<feature type="compositionally biased region" description="Low complexity" evidence="5">
    <location>
        <begin position="374"/>
        <end position="399"/>
    </location>
</feature>
<feature type="region of interest" description="Disordered" evidence="5">
    <location>
        <begin position="629"/>
        <end position="704"/>
    </location>
</feature>
<dbReference type="AlphaFoldDB" id="Q6CPL2"/>
<protein>
    <submittedName>
        <fullName evidence="7">KLLA0E04071p</fullName>
    </submittedName>
</protein>
<feature type="compositionally biased region" description="Low complexity" evidence="5">
    <location>
        <begin position="474"/>
        <end position="488"/>
    </location>
</feature>
<dbReference type="EMBL" id="CR382125">
    <property type="protein sequence ID" value="CAG99214.1"/>
    <property type="molecule type" value="Genomic_DNA"/>
</dbReference>
<feature type="compositionally biased region" description="Low complexity" evidence="5">
    <location>
        <begin position="18"/>
        <end position="29"/>
    </location>
</feature>
<dbReference type="GO" id="GO:0006511">
    <property type="term" value="P:ubiquitin-dependent protein catabolic process"/>
    <property type="evidence" value="ECO:0007669"/>
    <property type="project" value="TreeGrafter"/>
</dbReference>
<feature type="compositionally biased region" description="Polar residues" evidence="5">
    <location>
        <begin position="691"/>
        <end position="704"/>
    </location>
</feature>
<feature type="compositionally biased region" description="Polar residues" evidence="5">
    <location>
        <begin position="262"/>
        <end position="273"/>
    </location>
</feature>
<dbReference type="STRING" id="284590.Q6CPL2"/>
<dbReference type="Gene3D" id="3.30.40.10">
    <property type="entry name" value="Zinc/RING finger domain, C3HC4 (zinc finger)"/>
    <property type="match status" value="1"/>
</dbReference>
<dbReference type="InParanoid" id="Q6CPL2"/>
<evidence type="ECO:0000256" key="4">
    <source>
        <dbReference type="PROSITE-ProRule" id="PRU00175"/>
    </source>
</evidence>
<dbReference type="HOGENOM" id="CLU_391835_0_0_1"/>
<feature type="compositionally biased region" description="Polar residues" evidence="5">
    <location>
        <begin position="296"/>
        <end position="350"/>
    </location>
</feature>
<organism evidence="7 8">
    <name type="scientific">Kluyveromyces lactis (strain ATCC 8585 / CBS 2359 / DSM 70799 / NBRC 1267 / NRRL Y-1140 / WM37)</name>
    <name type="common">Yeast</name>
    <name type="synonym">Candida sphaerica</name>
    <dbReference type="NCBI Taxonomy" id="284590"/>
    <lineage>
        <taxon>Eukaryota</taxon>
        <taxon>Fungi</taxon>
        <taxon>Dikarya</taxon>
        <taxon>Ascomycota</taxon>
        <taxon>Saccharomycotina</taxon>
        <taxon>Saccharomycetes</taxon>
        <taxon>Saccharomycetales</taxon>
        <taxon>Saccharomycetaceae</taxon>
        <taxon>Kluyveromyces</taxon>
    </lineage>
</organism>
<proteinExistence type="predicted"/>
<dbReference type="PaxDb" id="284590-Q6CPL2"/>
<sequence length="704" mass="76526">MSDNHDQSRDSAPDRGGSESSENGASGPSRSHFTIAINYASLSGNDEQAGNDAANTAFTPMILRFADVPSDTSSGRLNEVIALASEYIFQTLTRDQRRHSGLTREAFEKLEVQKVDTLDEKTCAICYDDLINDPKDFASTSSKRGREEIGSAESPNSKRQRNEEAAPLPHQEGLPENESDQRVDNELPDPESSAHHTGEQEGGQEDTPTYGHSATVLPCGHVFGRECLYKWTTEHNSCPICRAPILSEEELQALHSSDDTSSRGNNGPDATQQSTFESIRRLLYERSPEPAVVNTIRENQLNTSSAESMTTGTTASNQTDGSRVTENSNTNENRQQPESAQDITNDTNNQSRTFSTSFIFFLSDPNANQPTALTTPPVANTGVTPTAAATTATSPAATGERSTENQQATNPVPVNTADNNTTHAAGRTNTPVITHFNDLPEDNQRLLGNIRAILRRAHEERTSTGRGNDDNNDDNNNNNTATNAENTNSQQNSHVGHDFAQTTRRFFNLLPLLGRRQRGQNTNTQIPSNIQPPPANPHTDPALENRYSAYLEHLNTLRNGNRPSSEANGSRFRLPSFFRLGRNTAGHRHEGGSRTSAPLSNPQIDPLLSSNIFSSGVASYRHANGVRTVNFTGDIPEPPNQTSQTSSSNVDSTTTNSQPTSANIASHTEESSNNHAENPEISAVHTERATSDGNQNNVTDATNE</sequence>
<evidence type="ECO:0000256" key="3">
    <source>
        <dbReference type="ARBA" id="ARBA00022833"/>
    </source>
</evidence>
<feature type="region of interest" description="Disordered" evidence="5">
    <location>
        <begin position="1"/>
        <end position="31"/>
    </location>
</feature>
<feature type="domain" description="RING-type" evidence="6">
    <location>
        <begin position="216"/>
        <end position="242"/>
    </location>
</feature>
<feature type="region of interest" description="Disordered" evidence="5">
    <location>
        <begin position="252"/>
        <end position="273"/>
    </location>
</feature>
<feature type="compositionally biased region" description="Low complexity" evidence="5">
    <location>
        <begin position="640"/>
        <end position="658"/>
    </location>
</feature>
<evidence type="ECO:0000256" key="2">
    <source>
        <dbReference type="ARBA" id="ARBA00022771"/>
    </source>
</evidence>
<evidence type="ECO:0000256" key="5">
    <source>
        <dbReference type="SAM" id="MobiDB-lite"/>
    </source>
</evidence>
<gene>
    <name evidence="7" type="ORF">KLLA0_E04071g</name>
</gene>
<dbReference type="GO" id="GO:0061630">
    <property type="term" value="F:ubiquitin protein ligase activity"/>
    <property type="evidence" value="ECO:0007669"/>
    <property type="project" value="TreeGrafter"/>
</dbReference>